<dbReference type="AlphaFoldDB" id="A0A031JSP6"/>
<dbReference type="GO" id="GO:0006310">
    <property type="term" value="P:DNA recombination"/>
    <property type="evidence" value="ECO:0007669"/>
    <property type="project" value="UniProtKB-UniRule"/>
</dbReference>
<dbReference type="InterPro" id="IPR004589">
    <property type="entry name" value="DNA_helicase_ATP-dep_RecQ"/>
</dbReference>
<dbReference type="GO" id="GO:0005737">
    <property type="term" value="C:cytoplasm"/>
    <property type="evidence" value="ECO:0007669"/>
    <property type="project" value="TreeGrafter"/>
</dbReference>
<dbReference type="PANTHER" id="PTHR13710:SF105">
    <property type="entry name" value="ATP-DEPENDENT DNA HELICASE Q1"/>
    <property type="match status" value="1"/>
</dbReference>
<dbReference type="InterPro" id="IPR044876">
    <property type="entry name" value="HRDC_dom_sf"/>
</dbReference>
<dbReference type="InterPro" id="IPR027417">
    <property type="entry name" value="P-loop_NTPase"/>
</dbReference>
<dbReference type="InterPro" id="IPR010997">
    <property type="entry name" value="HRDC-like_sf"/>
</dbReference>
<feature type="domain" description="HRDC" evidence="17">
    <location>
        <begin position="553"/>
        <end position="627"/>
    </location>
</feature>
<protein>
    <recommendedName>
        <fullName evidence="16">DNA helicase RecQ</fullName>
        <ecNumber evidence="16">5.6.2.4</ecNumber>
    </recommendedName>
</protein>
<dbReference type="SMART" id="SM00487">
    <property type="entry name" value="DEXDc"/>
    <property type="match status" value="1"/>
</dbReference>
<comment type="cofactor">
    <cofactor evidence="2">
        <name>Zn(2+)</name>
        <dbReference type="ChEBI" id="CHEBI:29105"/>
    </cofactor>
</comment>
<evidence type="ECO:0000259" key="18">
    <source>
        <dbReference type="PROSITE" id="PS51192"/>
    </source>
</evidence>
<dbReference type="eggNOG" id="COG0514">
    <property type="taxonomic scope" value="Bacteria"/>
</dbReference>
<keyword evidence="6" id="KW-0227">DNA damage</keyword>
<keyword evidence="13" id="KW-0234">DNA repair</keyword>
<dbReference type="EC" id="5.6.2.4" evidence="16"/>
<dbReference type="Gene3D" id="1.10.150.80">
    <property type="entry name" value="HRDC domain"/>
    <property type="match status" value="1"/>
</dbReference>
<dbReference type="PROSITE" id="PS51194">
    <property type="entry name" value="HELICASE_CTER"/>
    <property type="match status" value="1"/>
</dbReference>
<dbReference type="RefSeq" id="WP_202902858.1">
    <property type="nucleotide sequence ID" value="NZ_JFYZ01000015.1"/>
</dbReference>
<comment type="similarity">
    <text evidence="3">Belongs to the helicase family. RecQ subfamily.</text>
</comment>
<feature type="domain" description="Helicase ATP-binding" evidence="18">
    <location>
        <begin position="62"/>
        <end position="228"/>
    </location>
</feature>
<evidence type="ECO:0000256" key="10">
    <source>
        <dbReference type="ARBA" id="ARBA00022840"/>
    </source>
</evidence>
<dbReference type="CDD" id="cd17920">
    <property type="entry name" value="DEXHc_RecQ"/>
    <property type="match status" value="1"/>
</dbReference>
<evidence type="ECO:0000256" key="16">
    <source>
        <dbReference type="NCBIfam" id="TIGR01389"/>
    </source>
</evidence>
<dbReference type="GO" id="GO:0006260">
    <property type="term" value="P:DNA replication"/>
    <property type="evidence" value="ECO:0007669"/>
    <property type="project" value="InterPro"/>
</dbReference>
<dbReference type="PROSITE" id="PS50967">
    <property type="entry name" value="HRDC"/>
    <property type="match status" value="1"/>
</dbReference>
<evidence type="ECO:0000313" key="20">
    <source>
        <dbReference type="EMBL" id="EZP80796.1"/>
    </source>
</evidence>
<feature type="domain" description="Helicase C-terminal" evidence="19">
    <location>
        <begin position="252"/>
        <end position="397"/>
    </location>
</feature>
<dbReference type="NCBIfam" id="TIGR01389">
    <property type="entry name" value="recQ"/>
    <property type="match status" value="1"/>
</dbReference>
<evidence type="ECO:0000256" key="2">
    <source>
        <dbReference type="ARBA" id="ARBA00001947"/>
    </source>
</evidence>
<dbReference type="GO" id="GO:0003677">
    <property type="term" value="F:DNA binding"/>
    <property type="evidence" value="ECO:0007669"/>
    <property type="project" value="UniProtKB-KW"/>
</dbReference>
<dbReference type="InterPro" id="IPR018982">
    <property type="entry name" value="RQC_domain"/>
</dbReference>
<accession>A0A031JSP6</accession>
<keyword evidence="5" id="KW-0547">Nucleotide-binding</keyword>
<dbReference type="InterPro" id="IPR002121">
    <property type="entry name" value="HRDC_dom"/>
</dbReference>
<dbReference type="SMART" id="SM00956">
    <property type="entry name" value="RQC"/>
    <property type="match status" value="1"/>
</dbReference>
<evidence type="ECO:0000256" key="8">
    <source>
        <dbReference type="ARBA" id="ARBA00022806"/>
    </source>
</evidence>
<dbReference type="GO" id="GO:0030894">
    <property type="term" value="C:replisome"/>
    <property type="evidence" value="ECO:0007669"/>
    <property type="project" value="TreeGrafter"/>
</dbReference>
<dbReference type="PROSITE" id="PS51192">
    <property type="entry name" value="HELICASE_ATP_BIND_1"/>
    <property type="match status" value="1"/>
</dbReference>
<gene>
    <name evidence="20" type="ORF">BV97_03216</name>
</gene>
<dbReference type="FunFam" id="1.10.150.80:FF:000002">
    <property type="entry name" value="ATP-dependent DNA helicase RecQ"/>
    <property type="match status" value="1"/>
</dbReference>
<keyword evidence="10" id="KW-0067">ATP-binding</keyword>
<evidence type="ECO:0000256" key="7">
    <source>
        <dbReference type="ARBA" id="ARBA00022801"/>
    </source>
</evidence>
<name>A0A031JSP6_9SPHN</name>
<dbReference type="EMBL" id="JFYZ01000015">
    <property type="protein sequence ID" value="EZP80796.1"/>
    <property type="molecule type" value="Genomic_DNA"/>
</dbReference>
<dbReference type="Pfam" id="PF16124">
    <property type="entry name" value="RecQ_Zn_bind"/>
    <property type="match status" value="1"/>
</dbReference>
<evidence type="ECO:0000256" key="11">
    <source>
        <dbReference type="ARBA" id="ARBA00023125"/>
    </source>
</evidence>
<dbReference type="GO" id="GO:0009378">
    <property type="term" value="F:four-way junction helicase activity"/>
    <property type="evidence" value="ECO:0007669"/>
    <property type="project" value="TreeGrafter"/>
</dbReference>
<evidence type="ECO:0000256" key="5">
    <source>
        <dbReference type="ARBA" id="ARBA00022741"/>
    </source>
</evidence>
<proteinExistence type="inferred from homology"/>
<dbReference type="GO" id="GO:0005524">
    <property type="term" value="F:ATP binding"/>
    <property type="evidence" value="ECO:0007669"/>
    <property type="project" value="UniProtKB-KW"/>
</dbReference>
<dbReference type="Gene3D" id="1.10.10.10">
    <property type="entry name" value="Winged helix-like DNA-binding domain superfamily/Winged helix DNA-binding domain"/>
    <property type="match status" value="1"/>
</dbReference>
<dbReference type="PANTHER" id="PTHR13710">
    <property type="entry name" value="DNA HELICASE RECQ FAMILY MEMBER"/>
    <property type="match status" value="1"/>
</dbReference>
<evidence type="ECO:0000256" key="15">
    <source>
        <dbReference type="ARBA" id="ARBA00034617"/>
    </source>
</evidence>
<sequence length="627" mass="68199">MNDDDWPFETTFYGEPDADMIDPYAPEVDWTPAPPPSGEAVSKALHDVFGFSGFRGVQDLVVDRVIHGQSTLAIMPTGAGKSLTYQLPAVLLQGTCVVVSPLIALMHDQLRSARANGIRAATLTSADTDRGATMDAFRAGELDLLYIAPERASQPHFRELLLSARVGLFAIDEAHCVSEWGHDFRPDYRLLRPLLDAFPQVPRLALTATADNHTRRDILAQLGIPDEGLIVAGFDRPNIRYAIRPRESVGRQLKAVVEENPGPGIIYAPTRARVEQLAESLARDTGRRVLPYHAGLPPEVRARNQAAFVASEDMVMVATVAFGMGIDKPDVRFVAHAGIPKSIEGYYQETGRAGRDGDPSVAIMFWGADDFARARQRLSEIEPHRQQSERQRLDSLAGLVETAECRRAVLLRHFGETPAQTCGNCDNCLQPVGVVDVTDVARKLLSAVYRTGQSYGLGHLEKVLTGVSDDRVLQRGHDRLSVFGILTEDEKPLLKALARALQARGSLTATEHGGLALGGDARAILKGEAAVAIVVPPKQDRKRRSRGGDAGANPVGDPLFEALRELRRELAKEAGVPPYVIFHDSTLREMAGSRPSSLAELGLVGGVGTRKLEAYGDAFVEVIRRHA</sequence>
<dbReference type="InterPro" id="IPR001650">
    <property type="entry name" value="Helicase_C-like"/>
</dbReference>
<dbReference type="InterPro" id="IPR036388">
    <property type="entry name" value="WH-like_DNA-bd_sf"/>
</dbReference>
<evidence type="ECO:0000313" key="21">
    <source>
        <dbReference type="Proteomes" id="UP000024329"/>
    </source>
</evidence>
<dbReference type="GO" id="GO:0043590">
    <property type="term" value="C:bacterial nucleoid"/>
    <property type="evidence" value="ECO:0007669"/>
    <property type="project" value="TreeGrafter"/>
</dbReference>
<dbReference type="Proteomes" id="UP000024329">
    <property type="component" value="Unassembled WGS sequence"/>
</dbReference>
<evidence type="ECO:0000256" key="6">
    <source>
        <dbReference type="ARBA" id="ARBA00022763"/>
    </source>
</evidence>
<dbReference type="FunFam" id="3.40.50.300:FF:001389">
    <property type="entry name" value="ATP-dependent DNA helicase RecQ"/>
    <property type="match status" value="1"/>
</dbReference>
<comment type="cofactor">
    <cofactor evidence="1">
        <name>Mg(2+)</name>
        <dbReference type="ChEBI" id="CHEBI:18420"/>
    </cofactor>
</comment>
<dbReference type="PATRIC" id="fig|158500.4.peg.3281"/>
<evidence type="ECO:0000256" key="3">
    <source>
        <dbReference type="ARBA" id="ARBA00005446"/>
    </source>
</evidence>
<evidence type="ECO:0000256" key="1">
    <source>
        <dbReference type="ARBA" id="ARBA00001946"/>
    </source>
</evidence>
<evidence type="ECO:0000256" key="4">
    <source>
        <dbReference type="ARBA" id="ARBA00022723"/>
    </source>
</evidence>
<comment type="catalytic activity">
    <reaction evidence="15">
        <text>Couples ATP hydrolysis with the unwinding of duplex DNA by translocating in the 3'-5' direction.</text>
        <dbReference type="EC" id="5.6.2.4"/>
    </reaction>
</comment>
<dbReference type="SUPFAM" id="SSF52540">
    <property type="entry name" value="P-loop containing nucleoside triphosphate hydrolases"/>
    <property type="match status" value="2"/>
</dbReference>
<evidence type="ECO:0000256" key="9">
    <source>
        <dbReference type="ARBA" id="ARBA00022833"/>
    </source>
</evidence>
<evidence type="ECO:0000256" key="13">
    <source>
        <dbReference type="ARBA" id="ARBA00023204"/>
    </source>
</evidence>
<keyword evidence="9" id="KW-0862">Zinc</keyword>
<dbReference type="GO" id="GO:0016787">
    <property type="term" value="F:hydrolase activity"/>
    <property type="evidence" value="ECO:0007669"/>
    <property type="project" value="UniProtKB-KW"/>
</dbReference>
<dbReference type="Pfam" id="PF00271">
    <property type="entry name" value="Helicase_C"/>
    <property type="match status" value="1"/>
</dbReference>
<keyword evidence="7" id="KW-0378">Hydrolase</keyword>
<dbReference type="SMART" id="SM00490">
    <property type="entry name" value="HELICc"/>
    <property type="match status" value="1"/>
</dbReference>
<evidence type="ECO:0000259" key="17">
    <source>
        <dbReference type="PROSITE" id="PS50967"/>
    </source>
</evidence>
<dbReference type="InterPro" id="IPR006293">
    <property type="entry name" value="DNA_helicase_ATP-dep_RecQ_bac"/>
</dbReference>
<evidence type="ECO:0000256" key="12">
    <source>
        <dbReference type="ARBA" id="ARBA00023172"/>
    </source>
</evidence>
<dbReference type="GO" id="GO:0046872">
    <property type="term" value="F:metal ion binding"/>
    <property type="evidence" value="ECO:0007669"/>
    <property type="project" value="UniProtKB-KW"/>
</dbReference>
<dbReference type="GO" id="GO:0009432">
    <property type="term" value="P:SOS response"/>
    <property type="evidence" value="ECO:0007669"/>
    <property type="project" value="UniProtKB-UniRule"/>
</dbReference>
<dbReference type="InterPro" id="IPR032284">
    <property type="entry name" value="RecQ_Zn-bd"/>
</dbReference>
<keyword evidence="4" id="KW-0479">Metal-binding</keyword>
<organism evidence="20 21">
    <name type="scientific">Novosphingobium resinovorum</name>
    <dbReference type="NCBI Taxonomy" id="158500"/>
    <lineage>
        <taxon>Bacteria</taxon>
        <taxon>Pseudomonadati</taxon>
        <taxon>Pseudomonadota</taxon>
        <taxon>Alphaproteobacteria</taxon>
        <taxon>Sphingomonadales</taxon>
        <taxon>Sphingomonadaceae</taxon>
        <taxon>Novosphingobium</taxon>
    </lineage>
</organism>
<keyword evidence="14" id="KW-0413">Isomerase</keyword>
<dbReference type="SMART" id="SM00341">
    <property type="entry name" value="HRDC"/>
    <property type="match status" value="1"/>
</dbReference>
<evidence type="ECO:0000256" key="14">
    <source>
        <dbReference type="ARBA" id="ARBA00023235"/>
    </source>
</evidence>
<dbReference type="SUPFAM" id="SSF47819">
    <property type="entry name" value="HRDC-like"/>
    <property type="match status" value="1"/>
</dbReference>
<dbReference type="Gene3D" id="3.40.50.300">
    <property type="entry name" value="P-loop containing nucleotide triphosphate hydrolases"/>
    <property type="match status" value="2"/>
</dbReference>
<dbReference type="Pfam" id="PF00270">
    <property type="entry name" value="DEAD"/>
    <property type="match status" value="1"/>
</dbReference>
<dbReference type="Pfam" id="PF00570">
    <property type="entry name" value="HRDC"/>
    <property type="match status" value="1"/>
</dbReference>
<dbReference type="Pfam" id="PF09382">
    <property type="entry name" value="RQC"/>
    <property type="match status" value="1"/>
</dbReference>
<dbReference type="GO" id="GO:0043138">
    <property type="term" value="F:3'-5' DNA helicase activity"/>
    <property type="evidence" value="ECO:0007669"/>
    <property type="project" value="UniProtKB-EC"/>
</dbReference>
<dbReference type="STRING" id="158500.BES08_11285"/>
<keyword evidence="12" id="KW-0233">DNA recombination</keyword>
<dbReference type="InterPro" id="IPR014001">
    <property type="entry name" value="Helicase_ATP-bd"/>
</dbReference>
<keyword evidence="11" id="KW-0238">DNA-binding</keyword>
<reference evidence="20 21" key="1">
    <citation type="submission" date="2014-03" db="EMBL/GenBank/DDBJ databases">
        <title>Whole genome sequence of Novosphingobium resinovorum KF1.</title>
        <authorList>
            <person name="Gan H.M."/>
            <person name="Gan H.Y."/>
            <person name="Chew T.H."/>
            <person name="Savka M.A."/>
        </authorList>
    </citation>
    <scope>NUCLEOTIDE SEQUENCE [LARGE SCALE GENOMIC DNA]</scope>
    <source>
        <strain evidence="20 21">KF1</strain>
    </source>
</reference>
<comment type="caution">
    <text evidence="20">The sequence shown here is derived from an EMBL/GenBank/DDBJ whole genome shotgun (WGS) entry which is preliminary data.</text>
</comment>
<keyword evidence="8 20" id="KW-0347">Helicase</keyword>
<evidence type="ECO:0000259" key="19">
    <source>
        <dbReference type="PROSITE" id="PS51194"/>
    </source>
</evidence>
<dbReference type="InterPro" id="IPR011545">
    <property type="entry name" value="DEAD/DEAH_box_helicase_dom"/>
</dbReference>
<dbReference type="GO" id="GO:0006281">
    <property type="term" value="P:DNA repair"/>
    <property type="evidence" value="ECO:0007669"/>
    <property type="project" value="UniProtKB-KW"/>
</dbReference>
<dbReference type="NCBIfam" id="TIGR00614">
    <property type="entry name" value="recQ_fam"/>
    <property type="match status" value="1"/>
</dbReference>